<feature type="region of interest" description="Disordered" evidence="1">
    <location>
        <begin position="382"/>
        <end position="425"/>
    </location>
</feature>
<organism evidence="3 4">
    <name type="scientific">Cuscuta campestris</name>
    <dbReference type="NCBI Taxonomy" id="132261"/>
    <lineage>
        <taxon>Eukaryota</taxon>
        <taxon>Viridiplantae</taxon>
        <taxon>Streptophyta</taxon>
        <taxon>Embryophyta</taxon>
        <taxon>Tracheophyta</taxon>
        <taxon>Spermatophyta</taxon>
        <taxon>Magnoliopsida</taxon>
        <taxon>eudicotyledons</taxon>
        <taxon>Gunneridae</taxon>
        <taxon>Pentapetalae</taxon>
        <taxon>asterids</taxon>
        <taxon>lamiids</taxon>
        <taxon>Solanales</taxon>
        <taxon>Convolvulaceae</taxon>
        <taxon>Cuscuteae</taxon>
        <taxon>Cuscuta</taxon>
        <taxon>Cuscuta subgen. Grammica</taxon>
        <taxon>Cuscuta sect. Cleistogrammica</taxon>
    </lineage>
</organism>
<evidence type="ECO:0000313" key="3">
    <source>
        <dbReference type="EMBL" id="VFQ98300.1"/>
    </source>
</evidence>
<keyword evidence="4" id="KW-1185">Reference proteome</keyword>
<dbReference type="Proteomes" id="UP000595140">
    <property type="component" value="Unassembled WGS sequence"/>
</dbReference>
<dbReference type="OrthoDB" id="1871193at2759"/>
<evidence type="ECO:0000313" key="4">
    <source>
        <dbReference type="Proteomes" id="UP000595140"/>
    </source>
</evidence>
<protein>
    <recommendedName>
        <fullName evidence="2">Aminotransferase-like plant mobile domain-containing protein</fullName>
    </recommendedName>
</protein>
<feature type="domain" description="Aminotransferase-like plant mobile" evidence="2">
    <location>
        <begin position="19"/>
        <end position="192"/>
    </location>
</feature>
<name>A0A484NB50_9ASTE</name>
<gene>
    <name evidence="3" type="ORF">CCAM_LOCUS40076</name>
</gene>
<dbReference type="InterPro" id="IPR019557">
    <property type="entry name" value="AminoTfrase-like_pln_mobile"/>
</dbReference>
<dbReference type="PANTHER" id="PTHR46033:SF8">
    <property type="entry name" value="PROTEIN MAINTENANCE OF MERISTEMS-LIKE"/>
    <property type="match status" value="1"/>
</dbReference>
<dbReference type="Pfam" id="PF10536">
    <property type="entry name" value="PMD"/>
    <property type="match status" value="1"/>
</dbReference>
<accession>A0A484NB50</accession>
<dbReference type="InterPro" id="IPR044824">
    <property type="entry name" value="MAIN-like"/>
</dbReference>
<dbReference type="GO" id="GO:0010073">
    <property type="term" value="P:meristem maintenance"/>
    <property type="evidence" value="ECO:0007669"/>
    <property type="project" value="InterPro"/>
</dbReference>
<proteinExistence type="predicted"/>
<reference evidence="3 4" key="1">
    <citation type="submission" date="2018-04" db="EMBL/GenBank/DDBJ databases">
        <authorList>
            <person name="Vogel A."/>
        </authorList>
    </citation>
    <scope>NUCLEOTIDE SEQUENCE [LARGE SCALE GENOMIC DNA]</scope>
</reference>
<dbReference type="EMBL" id="OOIL02006581">
    <property type="protein sequence ID" value="VFQ98300.1"/>
    <property type="molecule type" value="Genomic_DNA"/>
</dbReference>
<dbReference type="AlphaFoldDB" id="A0A484NB50"/>
<evidence type="ECO:0000259" key="2">
    <source>
        <dbReference type="Pfam" id="PF10536"/>
    </source>
</evidence>
<evidence type="ECO:0000256" key="1">
    <source>
        <dbReference type="SAM" id="MobiDB-lite"/>
    </source>
</evidence>
<sequence>MNAVVLIPVGDHSPKVDFRQHARALMFKIKGGALFASTTGNKVNLCLLELLVGTAQEVRSRAIGSATLACLYSNLCRAALSETTQIGGPLILLQIWAWERIPICRPHGVLPPEYGREHRGVLSSLDSVTVSFHLSVQGPVRQATWERAFAIWCACVSLIYTYMVEMYYPDRFCRQFDGLQDIPQAVDYDRELHAVRTTIGTMVPRTSHFVEEWEGRHQTSIDGFKYCFPVISVDGTHLHEGIDVAFNTIPQLLEYCVTTTYCLRHLRSNFHTNFNSKKLKGLMYHAASTLDVYEFNRTMQQIKSQWEEAYDWLLALPLEKWALCSDGGARYGILTTNLSESYNHVLKGCRSLLRTEGVAKGGYGLMLSLFRSVAVRPSALRPSLRRRPVSQQPQGAPPPSPTSSASLPRRAVGSAEPGQRLPLFL</sequence>
<dbReference type="PANTHER" id="PTHR46033">
    <property type="entry name" value="PROTEIN MAIN-LIKE 2"/>
    <property type="match status" value="1"/>
</dbReference>